<protein>
    <submittedName>
        <fullName evidence="1">Uncharacterized protein</fullName>
    </submittedName>
</protein>
<sequence length="67" mass="7183">MFSRDTLETIATAEPIEPARSAAYIVIGCQNNSARISGIPIPYGAAYEVSPSCNIFNNHSDKAGPRK</sequence>
<dbReference type="EMBL" id="CP021524">
    <property type="protein sequence ID" value="ARW09982.1"/>
    <property type="molecule type" value="Genomic_DNA"/>
</dbReference>
<dbReference type="AlphaFoldDB" id="A0A1Y0UVP3"/>
<evidence type="ECO:0000313" key="2">
    <source>
        <dbReference type="Proteomes" id="UP000195633"/>
    </source>
</evidence>
<name>A0A1Y0UVP3_9PROT</name>
<reference evidence="1 2" key="1">
    <citation type="submission" date="2017-05" db="EMBL/GenBank/DDBJ databases">
        <title>Genome sequence of Acetobacter pasteurianus subsp. ascendens strain SRCM101447.</title>
        <authorList>
            <person name="Cho S.H."/>
        </authorList>
    </citation>
    <scope>NUCLEOTIDE SEQUENCE [LARGE SCALE GENOMIC DNA]</scope>
    <source>
        <strain evidence="1 2">SRCM101447</strain>
    </source>
</reference>
<accession>A0A1Y0UVP3</accession>
<organism evidence="1 2">
    <name type="scientific">Acetobacter ascendens</name>
    <dbReference type="NCBI Taxonomy" id="481146"/>
    <lineage>
        <taxon>Bacteria</taxon>
        <taxon>Pseudomonadati</taxon>
        <taxon>Pseudomonadota</taxon>
        <taxon>Alphaproteobacteria</taxon>
        <taxon>Acetobacterales</taxon>
        <taxon>Acetobacteraceae</taxon>
        <taxon>Acetobacter</taxon>
    </lineage>
</organism>
<evidence type="ECO:0000313" key="1">
    <source>
        <dbReference type="EMBL" id="ARW09982.1"/>
    </source>
</evidence>
<proteinExistence type="predicted"/>
<dbReference type="Proteomes" id="UP000195633">
    <property type="component" value="Chromosome"/>
</dbReference>
<gene>
    <name evidence="1" type="ORF">S101447_00880</name>
</gene>